<evidence type="ECO:0000256" key="1">
    <source>
        <dbReference type="SAM" id="MobiDB-lite"/>
    </source>
</evidence>
<dbReference type="EMBL" id="BLLK01000045">
    <property type="protein sequence ID" value="GFH52457.1"/>
    <property type="molecule type" value="Genomic_DNA"/>
</dbReference>
<dbReference type="Pfam" id="PF00397">
    <property type="entry name" value="WW"/>
    <property type="match status" value="1"/>
</dbReference>
<keyword evidence="5" id="KW-1185">Reference proteome</keyword>
<protein>
    <recommendedName>
        <fullName evidence="3">WW domain-containing protein</fullName>
    </recommendedName>
</protein>
<proteinExistence type="predicted"/>
<dbReference type="Proteomes" id="UP001054902">
    <property type="component" value="Unassembled WGS sequence"/>
</dbReference>
<gene>
    <name evidence="4" type="ORF">CTEN210_08933</name>
</gene>
<dbReference type="AlphaFoldDB" id="A0AAD3H6I8"/>
<keyword evidence="2" id="KW-0732">Signal</keyword>
<dbReference type="Gene3D" id="2.20.70.10">
    <property type="match status" value="1"/>
</dbReference>
<name>A0AAD3H6I8_9STRA</name>
<dbReference type="InterPro" id="IPR001202">
    <property type="entry name" value="WW_dom"/>
</dbReference>
<dbReference type="SUPFAM" id="SSF51045">
    <property type="entry name" value="WW domain"/>
    <property type="match status" value="1"/>
</dbReference>
<feature type="signal peptide" evidence="2">
    <location>
        <begin position="1"/>
        <end position="22"/>
    </location>
</feature>
<reference evidence="4 5" key="1">
    <citation type="journal article" date="2021" name="Sci. Rep.">
        <title>The genome of the diatom Chaetoceros tenuissimus carries an ancient integrated fragment of an extant virus.</title>
        <authorList>
            <person name="Hongo Y."/>
            <person name="Kimura K."/>
            <person name="Takaki Y."/>
            <person name="Yoshida Y."/>
            <person name="Baba S."/>
            <person name="Kobayashi G."/>
            <person name="Nagasaki K."/>
            <person name="Hano T."/>
            <person name="Tomaru Y."/>
        </authorList>
    </citation>
    <scope>NUCLEOTIDE SEQUENCE [LARGE SCALE GENOMIC DNA]</scope>
    <source>
        <strain evidence="4 5">NIES-3715</strain>
    </source>
</reference>
<organism evidence="4 5">
    <name type="scientific">Chaetoceros tenuissimus</name>
    <dbReference type="NCBI Taxonomy" id="426638"/>
    <lineage>
        <taxon>Eukaryota</taxon>
        <taxon>Sar</taxon>
        <taxon>Stramenopiles</taxon>
        <taxon>Ochrophyta</taxon>
        <taxon>Bacillariophyta</taxon>
        <taxon>Coscinodiscophyceae</taxon>
        <taxon>Chaetocerotophycidae</taxon>
        <taxon>Chaetocerotales</taxon>
        <taxon>Chaetocerotaceae</taxon>
        <taxon>Chaetoceros</taxon>
    </lineage>
</organism>
<dbReference type="PROSITE" id="PS50020">
    <property type="entry name" value="WW_DOMAIN_2"/>
    <property type="match status" value="1"/>
</dbReference>
<sequence length="360" mass="39764">MKLKEPLASAFFFTRIVSCAAAFASSSTTSTSFLSHSQHTTCPLPSPFSAQHQYSKTSLNALAINSAQEGDWRAYIDDEKTGLIFYFNHKTQESRWEAPSSSFPSIQLNDFLLEKVRDLRREYKSTLQKSQTTIWRFENPLDKKQVTTIKEVNTMEKDIVNGASNNKKDKGFNLSDTFGEWTKSFNGGGNKNDDDEDDSQDIPVASKSTPASKVVSSTKREDKFTFAQKIESTKAAVIGGITGAVTMLPFNLVEEASNYNLNPFQFLFDEGTAGLEAALFAIVYRYCVRDGEESNEQLGQGVWGAFALTRALTASKGMEVLSPDMIAQSLVGGVESFVLFGAAKFAMDMAVEKGFVNRMD</sequence>
<feature type="compositionally biased region" description="Polar residues" evidence="1">
    <location>
        <begin position="206"/>
        <end position="216"/>
    </location>
</feature>
<accession>A0AAD3H6I8</accession>
<feature type="region of interest" description="Disordered" evidence="1">
    <location>
        <begin position="183"/>
        <end position="216"/>
    </location>
</feature>
<evidence type="ECO:0000313" key="5">
    <source>
        <dbReference type="Proteomes" id="UP001054902"/>
    </source>
</evidence>
<evidence type="ECO:0000313" key="4">
    <source>
        <dbReference type="EMBL" id="GFH52457.1"/>
    </source>
</evidence>
<feature type="chain" id="PRO_5041974285" description="WW domain-containing protein" evidence="2">
    <location>
        <begin position="23"/>
        <end position="360"/>
    </location>
</feature>
<dbReference type="CDD" id="cd00201">
    <property type="entry name" value="WW"/>
    <property type="match status" value="1"/>
</dbReference>
<dbReference type="PANTHER" id="PTHR36383:SF1">
    <property type="entry name" value="PROTEIN, PUTATIVE-RELATED"/>
    <property type="match status" value="1"/>
</dbReference>
<dbReference type="InterPro" id="IPR036020">
    <property type="entry name" value="WW_dom_sf"/>
</dbReference>
<dbReference type="SMART" id="SM00456">
    <property type="entry name" value="WW"/>
    <property type="match status" value="1"/>
</dbReference>
<evidence type="ECO:0000259" key="3">
    <source>
        <dbReference type="PROSITE" id="PS50020"/>
    </source>
</evidence>
<comment type="caution">
    <text evidence="4">The sequence shown here is derived from an EMBL/GenBank/DDBJ whole genome shotgun (WGS) entry which is preliminary data.</text>
</comment>
<evidence type="ECO:0000256" key="2">
    <source>
        <dbReference type="SAM" id="SignalP"/>
    </source>
</evidence>
<dbReference type="PANTHER" id="PTHR36383">
    <property type="entry name" value="OS09G0529350 PROTEIN"/>
    <property type="match status" value="1"/>
</dbReference>
<feature type="domain" description="WW" evidence="3">
    <location>
        <begin position="66"/>
        <end position="101"/>
    </location>
</feature>